<evidence type="ECO:0000313" key="9">
    <source>
        <dbReference type="EMBL" id="HIU13001.1"/>
    </source>
</evidence>
<keyword evidence="4 7" id="KW-0808">Transferase</keyword>
<evidence type="ECO:0000256" key="4">
    <source>
        <dbReference type="ARBA" id="ARBA00022679"/>
    </source>
</evidence>
<dbReference type="InterPro" id="IPR006264">
    <property type="entry name" value="EPSP_synthase"/>
</dbReference>
<evidence type="ECO:0000256" key="1">
    <source>
        <dbReference type="ARBA" id="ARBA00004811"/>
    </source>
</evidence>
<dbReference type="Gene3D" id="3.65.10.10">
    <property type="entry name" value="Enolpyruvate transferase domain"/>
    <property type="match status" value="2"/>
</dbReference>
<organism evidence="9 10">
    <name type="scientific">Candidatus Fimiplasma intestinipullorum</name>
    <dbReference type="NCBI Taxonomy" id="2840825"/>
    <lineage>
        <taxon>Bacteria</taxon>
        <taxon>Bacillati</taxon>
        <taxon>Bacillota</taxon>
        <taxon>Clostridia</taxon>
        <taxon>Eubacteriales</taxon>
        <taxon>Candidatus Fimiplasma</taxon>
    </lineage>
</organism>
<dbReference type="InterPro" id="IPR036968">
    <property type="entry name" value="Enolpyruvate_Tfrase_sf"/>
</dbReference>
<feature type="binding site" evidence="7">
    <location>
        <position position="155"/>
    </location>
    <ligand>
        <name>3-phosphoshikimate</name>
        <dbReference type="ChEBI" id="CHEBI:145989"/>
    </ligand>
</feature>
<feature type="binding site" evidence="7">
    <location>
        <position position="25"/>
    </location>
    <ligand>
        <name>3-phosphoshikimate</name>
        <dbReference type="ChEBI" id="CHEBI:145989"/>
    </ligand>
</feature>
<gene>
    <name evidence="7" type="primary">aroA</name>
    <name evidence="9" type="ORF">IAD15_02910</name>
</gene>
<dbReference type="GO" id="GO:0009073">
    <property type="term" value="P:aromatic amino acid family biosynthetic process"/>
    <property type="evidence" value="ECO:0007669"/>
    <property type="project" value="UniProtKB-KW"/>
</dbReference>
<dbReference type="PANTHER" id="PTHR21090:SF5">
    <property type="entry name" value="PENTAFUNCTIONAL AROM POLYPEPTIDE"/>
    <property type="match status" value="1"/>
</dbReference>
<comment type="subunit">
    <text evidence="7">Monomer.</text>
</comment>
<reference evidence="9" key="2">
    <citation type="journal article" date="2021" name="PeerJ">
        <title>Extensive microbial diversity within the chicken gut microbiome revealed by metagenomics and culture.</title>
        <authorList>
            <person name="Gilroy R."/>
            <person name="Ravi A."/>
            <person name="Getino M."/>
            <person name="Pursley I."/>
            <person name="Horton D.L."/>
            <person name="Alikhan N.F."/>
            <person name="Baker D."/>
            <person name="Gharbi K."/>
            <person name="Hall N."/>
            <person name="Watson M."/>
            <person name="Adriaenssens E.M."/>
            <person name="Foster-Nyarko E."/>
            <person name="Jarju S."/>
            <person name="Secka A."/>
            <person name="Antonio M."/>
            <person name="Oren A."/>
            <person name="Chaudhuri R.R."/>
            <person name="La Ragione R."/>
            <person name="Hildebrand F."/>
            <person name="Pallen M.J."/>
        </authorList>
    </citation>
    <scope>NUCLEOTIDE SEQUENCE</scope>
    <source>
        <strain evidence="9">CHK195-11698</strain>
    </source>
</reference>
<dbReference type="InterPro" id="IPR013792">
    <property type="entry name" value="RNA3'P_cycl/enolpyr_Trfase_a/b"/>
</dbReference>
<feature type="binding site" evidence="7">
    <location>
        <position position="156"/>
    </location>
    <ligand>
        <name>phosphoenolpyruvate</name>
        <dbReference type="ChEBI" id="CHEBI:58702"/>
    </ligand>
</feature>
<dbReference type="EC" id="2.5.1.19" evidence="7"/>
<feature type="binding site" evidence="7">
    <location>
        <position position="90"/>
    </location>
    <ligand>
        <name>phosphoenolpyruvate</name>
        <dbReference type="ChEBI" id="CHEBI:58702"/>
    </ligand>
</feature>
<comment type="caution">
    <text evidence="9">The sequence shown here is derived from an EMBL/GenBank/DDBJ whole genome shotgun (WGS) entry which is preliminary data.</text>
</comment>
<comment type="caution">
    <text evidence="7">Lacks conserved residue(s) required for the propagation of feature annotation.</text>
</comment>
<dbReference type="AlphaFoldDB" id="A0A9D1L0F7"/>
<dbReference type="SUPFAM" id="SSF55205">
    <property type="entry name" value="EPT/RTPC-like"/>
    <property type="match status" value="1"/>
</dbReference>
<evidence type="ECO:0000259" key="8">
    <source>
        <dbReference type="Pfam" id="PF00275"/>
    </source>
</evidence>
<dbReference type="PANTHER" id="PTHR21090">
    <property type="entry name" value="AROM/DEHYDROQUINATE SYNTHASE"/>
    <property type="match status" value="1"/>
</dbReference>
<feature type="binding site" evidence="7">
    <location>
        <position position="279"/>
    </location>
    <ligand>
        <name>3-phosphoshikimate</name>
        <dbReference type="ChEBI" id="CHEBI:145989"/>
    </ligand>
</feature>
<evidence type="ECO:0000256" key="2">
    <source>
        <dbReference type="ARBA" id="ARBA00009948"/>
    </source>
</evidence>
<dbReference type="InterPro" id="IPR023193">
    <property type="entry name" value="EPSP_synthase_CS"/>
</dbReference>
<feature type="active site" description="Proton acceptor" evidence="7">
    <location>
        <position position="279"/>
    </location>
</feature>
<dbReference type="GO" id="GO:0009423">
    <property type="term" value="P:chorismate biosynthetic process"/>
    <property type="evidence" value="ECO:0007669"/>
    <property type="project" value="UniProtKB-UniRule"/>
</dbReference>
<evidence type="ECO:0000256" key="3">
    <source>
        <dbReference type="ARBA" id="ARBA00022605"/>
    </source>
</evidence>
<accession>A0A9D1L0F7</accession>
<feature type="binding site" evidence="7">
    <location>
        <position position="310"/>
    </location>
    <ligand>
        <name>phosphoenolpyruvate</name>
        <dbReference type="ChEBI" id="CHEBI:58702"/>
    </ligand>
</feature>
<evidence type="ECO:0000256" key="7">
    <source>
        <dbReference type="HAMAP-Rule" id="MF_00210"/>
    </source>
</evidence>
<feature type="binding site" evidence="7">
    <location>
        <position position="182"/>
    </location>
    <ligand>
        <name>3-phosphoshikimate</name>
        <dbReference type="ChEBI" id="CHEBI:145989"/>
    </ligand>
</feature>
<dbReference type="PROSITE" id="PS00885">
    <property type="entry name" value="EPSP_SYNTHASE_2"/>
    <property type="match status" value="1"/>
</dbReference>
<dbReference type="GO" id="GO:0005737">
    <property type="term" value="C:cytoplasm"/>
    <property type="evidence" value="ECO:0007669"/>
    <property type="project" value="UniProtKB-SubCell"/>
</dbReference>
<dbReference type="HAMAP" id="MF_00210">
    <property type="entry name" value="EPSP_synth"/>
    <property type="match status" value="1"/>
</dbReference>
<dbReference type="PIRSF" id="PIRSF000505">
    <property type="entry name" value="EPSPS"/>
    <property type="match status" value="1"/>
</dbReference>
<dbReference type="EMBL" id="DVMJ01000020">
    <property type="protein sequence ID" value="HIU13001.1"/>
    <property type="molecule type" value="Genomic_DNA"/>
</dbReference>
<dbReference type="GO" id="GO:0003866">
    <property type="term" value="F:3-phosphoshikimate 1-carboxyvinyltransferase activity"/>
    <property type="evidence" value="ECO:0007669"/>
    <property type="project" value="UniProtKB-UniRule"/>
</dbReference>
<feature type="binding site" evidence="7">
    <location>
        <position position="20"/>
    </location>
    <ligand>
        <name>3-phosphoshikimate</name>
        <dbReference type="ChEBI" id="CHEBI:145989"/>
    </ligand>
</feature>
<dbReference type="Pfam" id="PF00275">
    <property type="entry name" value="EPSP_synthase"/>
    <property type="match status" value="1"/>
</dbReference>
<proteinExistence type="inferred from homology"/>
<comment type="function">
    <text evidence="7">Catalyzes the transfer of the enolpyruvyl moiety of phosphoenolpyruvate (PEP) to the 5-hydroxyl of shikimate-3-phosphate (S3P) to produce enolpyruvyl shikimate-3-phosphate and inorganic phosphate.</text>
</comment>
<feature type="binding site" evidence="7">
    <location>
        <position position="20"/>
    </location>
    <ligand>
        <name>phosphoenolpyruvate</name>
        <dbReference type="ChEBI" id="CHEBI:58702"/>
    </ligand>
</feature>
<dbReference type="InterPro" id="IPR001986">
    <property type="entry name" value="Enolpyruvate_Tfrase_dom"/>
</dbReference>
<reference evidence="9" key="1">
    <citation type="submission" date="2020-10" db="EMBL/GenBank/DDBJ databases">
        <authorList>
            <person name="Gilroy R."/>
        </authorList>
    </citation>
    <scope>NUCLEOTIDE SEQUENCE</scope>
    <source>
        <strain evidence="9">CHK195-11698</strain>
    </source>
</reference>
<evidence type="ECO:0000256" key="6">
    <source>
        <dbReference type="ARBA" id="ARBA00044633"/>
    </source>
</evidence>
<sequence>MKLRIEPVFLKGNCYLPASKSLSHRALIIAMLSRGINQLRGILHCDDTQATLQVIEALGGHYHWQEDQLFLDSRQIHLESARTLEVNASGSTLRFMLPILQTVGGVHRYHMHPSLARRTLAAYEPYFEMSRQQERLWVDGRLKAGEIMIEASQSSQFVSGMLFALPLLDAPSRLVLQGECVSVPYYEMTYQLLKEAGVSLTRQDARTFLIDPSNYHFHDGMLEGDWSAAAFIEAANFLGMSINILNRPTSQLQGDREIVRLLQQIRQGSCQMDVRDVPDLVPALALAMALTPGHFELNHAARLKDKESNRLESVAHELNAMGAKITVAPDGLSIEGVDHLHGAQVDAHQDHRIAMMLSIAACLAQGETILNGAECVAKSWPQYFTVFRQLGGKCDEC</sequence>
<comment type="pathway">
    <text evidence="1 7">Metabolic intermediate biosynthesis; chorismate biosynthesis; chorismate from D-erythrose 4-phosphate and phosphoenolpyruvate: step 6/7.</text>
</comment>
<feature type="binding site" evidence="7">
    <location>
        <position position="118"/>
    </location>
    <ligand>
        <name>phosphoenolpyruvate</name>
        <dbReference type="ChEBI" id="CHEBI:58702"/>
    </ligand>
</feature>
<evidence type="ECO:0000313" key="10">
    <source>
        <dbReference type="Proteomes" id="UP000824175"/>
    </source>
</evidence>
<feature type="domain" description="Enolpyruvate transferase" evidence="8">
    <location>
        <begin position="10"/>
        <end position="385"/>
    </location>
</feature>
<feature type="binding site" evidence="7">
    <location>
        <position position="378"/>
    </location>
    <ligand>
        <name>phosphoenolpyruvate</name>
        <dbReference type="ChEBI" id="CHEBI:58702"/>
    </ligand>
</feature>
<protein>
    <recommendedName>
        <fullName evidence="7">3-phosphoshikimate 1-carboxyvinyltransferase</fullName>
        <ecNumber evidence="7">2.5.1.19</ecNumber>
    </recommendedName>
    <alternativeName>
        <fullName evidence="7">5-enolpyruvylshikimate-3-phosphate synthase</fullName>
        <shortName evidence="7">EPSP synthase</shortName>
        <shortName evidence="7">EPSPS</shortName>
    </alternativeName>
</protein>
<feature type="binding site" evidence="7">
    <location>
        <position position="21"/>
    </location>
    <ligand>
        <name>3-phosphoshikimate</name>
        <dbReference type="ChEBI" id="CHEBI:145989"/>
    </ligand>
</feature>
<comment type="subcellular location">
    <subcellularLocation>
        <location evidence="7">Cytoplasm</location>
    </subcellularLocation>
</comment>
<keyword evidence="7" id="KW-0963">Cytoplasm</keyword>
<feature type="binding site" evidence="7">
    <location>
        <position position="156"/>
    </location>
    <ligand>
        <name>3-phosphoshikimate</name>
        <dbReference type="ChEBI" id="CHEBI:145989"/>
    </ligand>
</feature>
<evidence type="ECO:0000256" key="5">
    <source>
        <dbReference type="ARBA" id="ARBA00023141"/>
    </source>
</evidence>
<dbReference type="GO" id="GO:0008652">
    <property type="term" value="P:amino acid biosynthetic process"/>
    <property type="evidence" value="ECO:0007669"/>
    <property type="project" value="UniProtKB-KW"/>
</dbReference>
<comment type="catalytic activity">
    <reaction evidence="6">
        <text>3-phosphoshikimate + phosphoenolpyruvate = 5-O-(1-carboxyvinyl)-3-phosphoshikimate + phosphate</text>
        <dbReference type="Rhea" id="RHEA:21256"/>
        <dbReference type="ChEBI" id="CHEBI:43474"/>
        <dbReference type="ChEBI" id="CHEBI:57701"/>
        <dbReference type="ChEBI" id="CHEBI:58702"/>
        <dbReference type="ChEBI" id="CHEBI:145989"/>
        <dbReference type="EC" id="2.5.1.19"/>
    </reaction>
    <physiologicalReaction direction="left-to-right" evidence="6">
        <dbReference type="Rhea" id="RHEA:21257"/>
    </physiologicalReaction>
</comment>
<keyword evidence="3 7" id="KW-0028">Amino-acid biosynthesis</keyword>
<feature type="binding site" evidence="7">
    <location>
        <position position="154"/>
    </location>
    <ligand>
        <name>3-phosphoshikimate</name>
        <dbReference type="ChEBI" id="CHEBI:145989"/>
    </ligand>
</feature>
<comment type="similarity">
    <text evidence="2 7">Belongs to the EPSP synthase family.</text>
</comment>
<feature type="binding site" evidence="7">
    <location>
        <position position="306"/>
    </location>
    <ligand>
        <name>3-phosphoshikimate</name>
        <dbReference type="ChEBI" id="CHEBI:145989"/>
    </ligand>
</feature>
<name>A0A9D1L0F7_9FIRM</name>
<dbReference type="Proteomes" id="UP000824175">
    <property type="component" value="Unassembled WGS sequence"/>
</dbReference>
<feature type="binding site" evidence="7">
    <location>
        <position position="352"/>
    </location>
    <ligand>
        <name>phosphoenolpyruvate</name>
        <dbReference type="ChEBI" id="CHEBI:58702"/>
    </ligand>
</feature>
<keyword evidence="5 7" id="KW-0057">Aromatic amino acid biosynthesis</keyword>